<name>A0A9Q9B9H0_9PEZI</name>
<evidence type="ECO:0000256" key="4">
    <source>
        <dbReference type="ARBA" id="ARBA00022737"/>
    </source>
</evidence>
<dbReference type="PANTHER" id="PTHR32093">
    <property type="entry name" value="LEUCINE-RICH REPEAT EXTENSIN-LIKE PROTEIN 3-RELATED"/>
    <property type="match status" value="1"/>
</dbReference>
<dbReference type="PANTHER" id="PTHR32093:SF131">
    <property type="entry name" value="LEUCINE-RICH REPEAT-CONTAINING N-TERMINAL PLANT-TYPE DOMAIN-CONTAINING PROTEIN"/>
    <property type="match status" value="1"/>
</dbReference>
<keyword evidence="3 5" id="KW-0732">Signal</keyword>
<dbReference type="Pfam" id="PF08263">
    <property type="entry name" value="LRRNT_2"/>
    <property type="match status" value="1"/>
</dbReference>
<sequence length="286" mass="30659">MGPFITSSLLAALSAASLVQAAPALERRATRNNLARDHATLTAFAKTITVDPQNIRKNWTAAGDDVCKFAGVTCGEHPDGYLAVAGIDFNEYGFGKDVKLDGLLDKLVDLTFFHANTNGFDGTLPDVSKLKYLYELDVSSNQLEGEFPVHILDGPVSFLDLRFNGFSGPLPEALFTKTDMQAIFLNNNNFSGPIPPTGKINTPYITLANNKFTGEIPASLANNKGLKQILLLGNELTGNVPEKLCALDLEVLDVSNNTALTGKLGPKCKSLFDKKVLVINGTALTA</sequence>
<evidence type="ECO:0000313" key="8">
    <source>
        <dbReference type="Proteomes" id="UP001056384"/>
    </source>
</evidence>
<dbReference type="InterPro" id="IPR013210">
    <property type="entry name" value="LRR_N_plant-typ"/>
</dbReference>
<evidence type="ECO:0000259" key="6">
    <source>
        <dbReference type="Pfam" id="PF08263"/>
    </source>
</evidence>
<dbReference type="InterPro" id="IPR032675">
    <property type="entry name" value="LRR_dom_sf"/>
</dbReference>
<feature type="domain" description="Leucine-rich repeat-containing N-terminal plant-type" evidence="6">
    <location>
        <begin position="36"/>
        <end position="74"/>
    </location>
</feature>
<dbReference type="AlphaFoldDB" id="A0A9Q9B9H0"/>
<keyword evidence="8" id="KW-1185">Reference proteome</keyword>
<organism evidence="7 8">
    <name type="scientific">Septoria linicola</name>
    <dbReference type="NCBI Taxonomy" id="215465"/>
    <lineage>
        <taxon>Eukaryota</taxon>
        <taxon>Fungi</taxon>
        <taxon>Dikarya</taxon>
        <taxon>Ascomycota</taxon>
        <taxon>Pezizomycotina</taxon>
        <taxon>Dothideomycetes</taxon>
        <taxon>Dothideomycetidae</taxon>
        <taxon>Mycosphaerellales</taxon>
        <taxon>Mycosphaerellaceae</taxon>
        <taxon>Septoria</taxon>
    </lineage>
</organism>
<evidence type="ECO:0000313" key="7">
    <source>
        <dbReference type="EMBL" id="USW58811.1"/>
    </source>
</evidence>
<dbReference type="EMBL" id="CP099428">
    <property type="protein sequence ID" value="USW58811.1"/>
    <property type="molecule type" value="Genomic_DNA"/>
</dbReference>
<comment type="subcellular location">
    <subcellularLocation>
        <location evidence="1">Secreted</location>
    </subcellularLocation>
</comment>
<accession>A0A9Q9B9H0</accession>
<evidence type="ECO:0000256" key="5">
    <source>
        <dbReference type="SAM" id="SignalP"/>
    </source>
</evidence>
<keyword evidence="2" id="KW-0964">Secreted</keyword>
<evidence type="ECO:0000256" key="2">
    <source>
        <dbReference type="ARBA" id="ARBA00022525"/>
    </source>
</evidence>
<dbReference type="OrthoDB" id="676979at2759"/>
<dbReference type="SUPFAM" id="SSF52058">
    <property type="entry name" value="L domain-like"/>
    <property type="match status" value="1"/>
</dbReference>
<protein>
    <submittedName>
        <fullName evidence="7">Leucine-rich repeat-containing, plant-type, leucine-rich repeat domain superfamily</fullName>
    </submittedName>
</protein>
<evidence type="ECO:0000256" key="3">
    <source>
        <dbReference type="ARBA" id="ARBA00022729"/>
    </source>
</evidence>
<dbReference type="Gene3D" id="3.80.10.10">
    <property type="entry name" value="Ribonuclease Inhibitor"/>
    <property type="match status" value="2"/>
</dbReference>
<dbReference type="GO" id="GO:0005576">
    <property type="term" value="C:extracellular region"/>
    <property type="evidence" value="ECO:0007669"/>
    <property type="project" value="UniProtKB-SubCell"/>
</dbReference>
<gene>
    <name evidence="7" type="ORF">Slin15195_G121300</name>
</gene>
<reference evidence="7" key="1">
    <citation type="submission" date="2022-06" db="EMBL/GenBank/DDBJ databases">
        <title>Complete genome sequences of two strains of the flax pathogen Septoria linicola.</title>
        <authorList>
            <person name="Lapalu N."/>
            <person name="Simon A."/>
            <person name="Demenou B."/>
            <person name="Paumier D."/>
            <person name="Guillot M.-P."/>
            <person name="Gout L."/>
            <person name="Valade R."/>
        </authorList>
    </citation>
    <scope>NUCLEOTIDE SEQUENCE</scope>
    <source>
        <strain evidence="7">SE15195</strain>
    </source>
</reference>
<dbReference type="InterPro" id="IPR051582">
    <property type="entry name" value="LRR_extensin-like_regulator"/>
</dbReference>
<proteinExistence type="predicted"/>
<dbReference type="Proteomes" id="UP001056384">
    <property type="component" value="Chromosome 11"/>
</dbReference>
<feature type="signal peptide" evidence="5">
    <location>
        <begin position="1"/>
        <end position="21"/>
    </location>
</feature>
<keyword evidence="4" id="KW-0677">Repeat</keyword>
<evidence type="ECO:0000256" key="1">
    <source>
        <dbReference type="ARBA" id="ARBA00004613"/>
    </source>
</evidence>
<feature type="chain" id="PRO_5040288437" evidence="5">
    <location>
        <begin position="22"/>
        <end position="286"/>
    </location>
</feature>